<sequence length="63" mass="7047">MASEFVLTFGAKGILEKVLSLAEEEFSLAWGFKAELRKLKESFTTIELVLNGVAYKPQGSIYF</sequence>
<dbReference type="Gene3D" id="1.20.5.4130">
    <property type="match status" value="1"/>
</dbReference>
<reference evidence="2" key="2">
    <citation type="submission" date="2019-10" db="EMBL/GenBank/DDBJ databases">
        <title>A de novo genome assembly of a pear dwarfing rootstock.</title>
        <authorList>
            <person name="Wang F."/>
            <person name="Wang J."/>
            <person name="Li S."/>
            <person name="Zhang Y."/>
            <person name="Fang M."/>
            <person name="Ma L."/>
            <person name="Zhao Y."/>
            <person name="Jiang S."/>
        </authorList>
    </citation>
    <scope>NUCLEOTIDE SEQUENCE [LARGE SCALE GENOMIC DNA]</scope>
</reference>
<accession>A0A5N5FVW8</accession>
<dbReference type="AlphaFoldDB" id="A0A5N5FVW8"/>
<comment type="caution">
    <text evidence="1">The sequence shown here is derived from an EMBL/GenBank/DDBJ whole genome shotgun (WGS) entry which is preliminary data.</text>
</comment>
<evidence type="ECO:0000313" key="1">
    <source>
        <dbReference type="EMBL" id="KAB2607213.1"/>
    </source>
</evidence>
<reference evidence="1 2" key="3">
    <citation type="submission" date="2019-11" db="EMBL/GenBank/DDBJ databases">
        <title>A de novo genome assembly of a pear dwarfing rootstock.</title>
        <authorList>
            <person name="Wang F."/>
            <person name="Wang J."/>
            <person name="Li S."/>
            <person name="Zhang Y."/>
            <person name="Fang M."/>
            <person name="Ma L."/>
            <person name="Zhao Y."/>
            <person name="Jiang S."/>
        </authorList>
    </citation>
    <scope>NUCLEOTIDE SEQUENCE [LARGE SCALE GENOMIC DNA]</scope>
    <source>
        <strain evidence="1">S2</strain>
        <tissue evidence="1">Leaf</tissue>
    </source>
</reference>
<proteinExistence type="predicted"/>
<dbReference type="Proteomes" id="UP000327157">
    <property type="component" value="Chromosome 11"/>
</dbReference>
<protein>
    <submittedName>
        <fullName evidence="1">Disease resistance protein RGA1</fullName>
    </submittedName>
</protein>
<evidence type="ECO:0000313" key="2">
    <source>
        <dbReference type="Proteomes" id="UP000327157"/>
    </source>
</evidence>
<dbReference type="EMBL" id="SMOL01000559">
    <property type="protein sequence ID" value="KAB2607213.1"/>
    <property type="molecule type" value="Genomic_DNA"/>
</dbReference>
<reference evidence="1 2" key="1">
    <citation type="submission" date="2019-09" db="EMBL/GenBank/DDBJ databases">
        <authorList>
            <person name="Ou C."/>
        </authorList>
    </citation>
    <scope>NUCLEOTIDE SEQUENCE [LARGE SCALE GENOMIC DNA]</scope>
    <source>
        <strain evidence="1">S2</strain>
        <tissue evidence="1">Leaf</tissue>
    </source>
</reference>
<gene>
    <name evidence="1" type="ORF">D8674_006930</name>
</gene>
<keyword evidence="2" id="KW-1185">Reference proteome</keyword>
<dbReference type="OrthoDB" id="1189620at2759"/>
<organism evidence="1 2">
    <name type="scientific">Pyrus ussuriensis x Pyrus communis</name>
    <dbReference type="NCBI Taxonomy" id="2448454"/>
    <lineage>
        <taxon>Eukaryota</taxon>
        <taxon>Viridiplantae</taxon>
        <taxon>Streptophyta</taxon>
        <taxon>Embryophyta</taxon>
        <taxon>Tracheophyta</taxon>
        <taxon>Spermatophyta</taxon>
        <taxon>Magnoliopsida</taxon>
        <taxon>eudicotyledons</taxon>
        <taxon>Gunneridae</taxon>
        <taxon>Pentapetalae</taxon>
        <taxon>rosids</taxon>
        <taxon>fabids</taxon>
        <taxon>Rosales</taxon>
        <taxon>Rosaceae</taxon>
        <taxon>Amygdaloideae</taxon>
        <taxon>Maleae</taxon>
        <taxon>Pyrus</taxon>
    </lineage>
</organism>
<name>A0A5N5FVW8_9ROSA</name>